<sequence length="330" mass="37869">MKTVAKVLFGSHLYGTTTPESDLDYKEIFVPSGHSIVTCQVTEHFNMNTNTGSSKNTSSDIDHELYSLKYFLSLAARGETVALDLIHAPNEMVVHSDLPETWDFIRKHRSKFYTTDMKAYLGYVRKQAAKYGIKGSRLACLKRVLDIITPYTSSNFSEQVKVGNIKHLLPKLEFALFTSQTDDKGTTQVFYEVLGRKYQMTITVDEMYKSLYKLWEEYGDRARKAEENQGIDWKALSHAYRAGVQLAEIYDTGDLVMPLQMAGQIKDIKAGKIDFKLVQENLESIVDDVEKKAKIAAKNGLPKKVDKEFWDKFIHDVYLQEVKSYYRFKE</sequence>
<dbReference type="InterPro" id="IPR018775">
    <property type="entry name" value="RlaP"/>
</dbReference>
<dbReference type="OrthoDB" id="5415at10239"/>
<dbReference type="Proteomes" id="UP000202749">
    <property type="component" value="Segment"/>
</dbReference>
<evidence type="ECO:0000313" key="2">
    <source>
        <dbReference type="Proteomes" id="UP000202749"/>
    </source>
</evidence>
<organism evidence="1 2">
    <name type="scientific">Proteus phage vB_PmiM_Pm5461</name>
    <dbReference type="NCBI Taxonomy" id="1636250"/>
    <lineage>
        <taxon>Viruses</taxon>
        <taxon>Duplodnaviria</taxon>
        <taxon>Heunggongvirae</taxon>
        <taxon>Uroviricota</taxon>
        <taxon>Caudoviricetes</taxon>
        <taxon>Pantevenvirales</taxon>
        <taxon>Straboviridae</taxon>
        <taxon>Bragavirus</taxon>
        <taxon>Bragavirus pm5461</taxon>
    </lineage>
</organism>
<dbReference type="RefSeq" id="YP_009195488.1">
    <property type="nucleotide sequence ID" value="NC_028762.1"/>
</dbReference>
<dbReference type="GeneID" id="26622869"/>
<evidence type="ECO:0000313" key="1">
    <source>
        <dbReference type="EMBL" id="AKA61932.1"/>
    </source>
</evidence>
<dbReference type="PANTHER" id="PTHR34817">
    <property type="entry name" value="NUCLEOTIDYLTRANSFERASE"/>
    <property type="match status" value="1"/>
</dbReference>
<keyword evidence="2" id="KW-1185">Reference proteome</keyword>
<reference evidence="1 2" key="1">
    <citation type="submission" date="2015-03" db="EMBL/GenBank/DDBJ databases">
        <authorList>
            <person name="Melo L.D.R."/>
            <person name="Veiga P."/>
            <person name="Cerca N."/>
            <person name="Kropinski A.M."/>
            <person name="Azeredo J."/>
            <person name="Almeida C."/>
            <person name="Sillankorva S."/>
        </authorList>
    </citation>
    <scope>NUCLEOTIDE SEQUENCE [LARGE SCALE GENOMIC DNA]</scope>
</reference>
<accession>A0A0G2SSM1</accession>
<dbReference type="EMBL" id="KP890823">
    <property type="protein sequence ID" value="AKA61932.1"/>
    <property type="molecule type" value="Genomic_DNA"/>
</dbReference>
<dbReference type="KEGG" id="vg:26622869"/>
<gene>
    <name evidence="1" type="ORF">Pm5461_070</name>
</gene>
<protein>
    <submittedName>
        <fullName evidence="1">Thioredoxin</fullName>
    </submittedName>
</protein>
<dbReference type="Pfam" id="PF10127">
    <property type="entry name" value="RlaP"/>
    <property type="match status" value="1"/>
</dbReference>
<proteinExistence type="predicted"/>
<dbReference type="PANTHER" id="PTHR34817:SF1">
    <property type="entry name" value="NUCLEOTIDYLTRANSFERASE"/>
    <property type="match status" value="1"/>
</dbReference>
<name>A0A0G2SSM1_9CAUD</name>